<evidence type="ECO:0000313" key="5">
    <source>
        <dbReference type="EMBL" id="AXF57979.1"/>
    </source>
</evidence>
<reference evidence="5 6" key="1">
    <citation type="journal article" date="2018" name="J. Microbiol.">
        <title>Salicibibacter kimchii gen. nov., sp. nov., a moderately halophilic and alkalitolerant bacterium in the family Bacillaceae, isolated from kimchi.</title>
        <authorList>
            <person name="Jang J.Y."/>
            <person name="Oh Y.J."/>
            <person name="Lim S.K."/>
            <person name="Park H.K."/>
            <person name="Lee C."/>
            <person name="Kim J.Y."/>
            <person name="Lee M.A."/>
            <person name="Choi H.J."/>
        </authorList>
    </citation>
    <scope>NUCLEOTIDE SEQUENCE [LARGE SCALE GENOMIC DNA]</scope>
    <source>
        <strain evidence="5 6">NKC1-1</strain>
    </source>
</reference>
<dbReference type="InterPro" id="IPR057326">
    <property type="entry name" value="KR_dom"/>
</dbReference>
<dbReference type="FunFam" id="3.40.50.720:FF:000084">
    <property type="entry name" value="Short-chain dehydrogenase reductase"/>
    <property type="match status" value="1"/>
</dbReference>
<dbReference type="PANTHER" id="PTHR24321:SF8">
    <property type="entry name" value="ESTRADIOL 17-BETA-DEHYDROGENASE 8-RELATED"/>
    <property type="match status" value="1"/>
</dbReference>
<dbReference type="KEGG" id="rue:DT065_12350"/>
<dbReference type="GO" id="GO:0008206">
    <property type="term" value="P:bile acid metabolic process"/>
    <property type="evidence" value="ECO:0007669"/>
    <property type="project" value="UniProtKB-ARBA"/>
</dbReference>
<dbReference type="Pfam" id="PF13561">
    <property type="entry name" value="adh_short_C2"/>
    <property type="match status" value="1"/>
</dbReference>
<dbReference type="Proteomes" id="UP000252100">
    <property type="component" value="Chromosome"/>
</dbReference>
<feature type="domain" description="Ketoreductase" evidence="4">
    <location>
        <begin position="7"/>
        <end position="184"/>
    </location>
</feature>
<dbReference type="SUPFAM" id="SSF51735">
    <property type="entry name" value="NAD(P)-binding Rossmann-fold domains"/>
    <property type="match status" value="1"/>
</dbReference>
<name>A0A345C448_9BACI</name>
<keyword evidence="6" id="KW-1185">Reference proteome</keyword>
<evidence type="ECO:0000256" key="1">
    <source>
        <dbReference type="ARBA" id="ARBA00006484"/>
    </source>
</evidence>
<evidence type="ECO:0000313" key="6">
    <source>
        <dbReference type="Proteomes" id="UP000252100"/>
    </source>
</evidence>
<dbReference type="OrthoDB" id="286404at2"/>
<accession>A0A345C448</accession>
<sequence length="256" mass="27366">MGRLDGKVALITGGSSGLGAATGKRFAQEGAIIVLSDINEENGQEKAREIQDEGGRALFLRHDITKENEWENVINKIVEEFGGLNAVVNCAGIEIRGNVEEISLDDWKRTIDVNLSGVFLGTKHGILGMKNSRSEGSIINLSSIQGIIGNANIPAYDASKGGVRGLTKSAALHCAQSKYNIRVNSIHPGYIKTPMVKDSIEGEGGYVTEDELNSWHPVGHIGEPNDIANGALYLASEESKFVTGSELVIDGGYTAW</sequence>
<keyword evidence="2" id="KW-0560">Oxidoreductase</keyword>
<evidence type="ECO:0000256" key="2">
    <source>
        <dbReference type="ARBA" id="ARBA00023002"/>
    </source>
</evidence>
<proteinExistence type="inferred from homology"/>
<dbReference type="NCBIfam" id="NF005559">
    <property type="entry name" value="PRK07231.1"/>
    <property type="match status" value="1"/>
</dbReference>
<dbReference type="InterPro" id="IPR036291">
    <property type="entry name" value="NAD(P)-bd_dom_sf"/>
</dbReference>
<organism evidence="5 6">
    <name type="scientific">Salicibibacter kimchii</name>
    <dbReference type="NCBI Taxonomy" id="2099786"/>
    <lineage>
        <taxon>Bacteria</taxon>
        <taxon>Bacillati</taxon>
        <taxon>Bacillota</taxon>
        <taxon>Bacilli</taxon>
        <taxon>Bacillales</taxon>
        <taxon>Bacillaceae</taxon>
        <taxon>Salicibibacter</taxon>
    </lineage>
</organism>
<dbReference type="RefSeq" id="WP_114376291.1">
    <property type="nucleotide sequence ID" value="NZ_CP031092.1"/>
</dbReference>
<dbReference type="EMBL" id="CP031092">
    <property type="protein sequence ID" value="AXF57979.1"/>
    <property type="molecule type" value="Genomic_DNA"/>
</dbReference>
<dbReference type="PRINTS" id="PR00080">
    <property type="entry name" value="SDRFAMILY"/>
</dbReference>
<protein>
    <submittedName>
        <fullName evidence="5">SDR family NAD(P)-dependent oxidoreductase</fullName>
    </submittedName>
</protein>
<keyword evidence="3" id="KW-0520">NAD</keyword>
<gene>
    <name evidence="5" type="ORF">DT065_12350</name>
</gene>
<evidence type="ECO:0000256" key="3">
    <source>
        <dbReference type="ARBA" id="ARBA00023027"/>
    </source>
</evidence>
<dbReference type="PANTHER" id="PTHR24321">
    <property type="entry name" value="DEHYDROGENASES, SHORT CHAIN"/>
    <property type="match status" value="1"/>
</dbReference>
<dbReference type="SMART" id="SM00822">
    <property type="entry name" value="PKS_KR"/>
    <property type="match status" value="1"/>
</dbReference>
<comment type="similarity">
    <text evidence="1">Belongs to the short-chain dehydrogenases/reductases (SDR) family.</text>
</comment>
<dbReference type="PRINTS" id="PR00081">
    <property type="entry name" value="GDHRDH"/>
</dbReference>
<dbReference type="AlphaFoldDB" id="A0A345C448"/>
<dbReference type="Gene3D" id="3.40.50.720">
    <property type="entry name" value="NAD(P)-binding Rossmann-like Domain"/>
    <property type="match status" value="1"/>
</dbReference>
<evidence type="ECO:0000259" key="4">
    <source>
        <dbReference type="SMART" id="SM00822"/>
    </source>
</evidence>
<dbReference type="GO" id="GO:0016491">
    <property type="term" value="F:oxidoreductase activity"/>
    <property type="evidence" value="ECO:0007669"/>
    <property type="project" value="UniProtKB-KW"/>
</dbReference>
<dbReference type="InterPro" id="IPR002347">
    <property type="entry name" value="SDR_fam"/>
</dbReference>